<dbReference type="GO" id="GO:0006261">
    <property type="term" value="P:DNA-templated DNA replication"/>
    <property type="evidence" value="ECO:0007669"/>
    <property type="project" value="TreeGrafter"/>
</dbReference>
<dbReference type="Proteomes" id="UP000683246">
    <property type="component" value="Chromosome"/>
</dbReference>
<evidence type="ECO:0000313" key="9">
    <source>
        <dbReference type="EMBL" id="QUI21067.1"/>
    </source>
</evidence>
<sequence>MYTFEEIIGQDNIKEHVQSAIGTGKISHAYIIDGEKGMGKKLLANTFAKTIQCEKKGITPCNDCVSCKTFDTLNHPDTVYVKPSKKTGIGVGDIREQINGDIHIKPYHYPYKVYIIDEADTMTEQAQNALLKTIEEPPPYAVILLLSRNVNRFLPTILSRCVVLKLKPVSDDKMMAHLLQAHDVTHEQARLVASFSQGNMGKGMALITSKAFLDMRDQMIDIVNEMIHSDDYGLMVLSERFDAFKDQINDFLDLMMTWFRDLLLVKKLQTDDLLINGDKYKTLLKQAQVLSYNEISVMTQNIHNAKDLLRYNSNYRLVIEMMLLQTKENS</sequence>
<gene>
    <name evidence="9" type="primary">holB</name>
    <name evidence="9" type="ORF">HZI73_01585</name>
</gene>
<dbReference type="InterPro" id="IPR015199">
    <property type="entry name" value="DNA_pol_III_delta_C"/>
</dbReference>
<dbReference type="GO" id="GO:0009360">
    <property type="term" value="C:DNA polymerase III complex"/>
    <property type="evidence" value="ECO:0007669"/>
    <property type="project" value="InterPro"/>
</dbReference>
<dbReference type="GO" id="GO:0003677">
    <property type="term" value="F:DNA binding"/>
    <property type="evidence" value="ECO:0007669"/>
    <property type="project" value="InterPro"/>
</dbReference>
<organism evidence="9 10">
    <name type="scientific">Vallitalea pronyensis</name>
    <dbReference type="NCBI Taxonomy" id="1348613"/>
    <lineage>
        <taxon>Bacteria</taxon>
        <taxon>Bacillati</taxon>
        <taxon>Bacillota</taxon>
        <taxon>Clostridia</taxon>
        <taxon>Lachnospirales</taxon>
        <taxon>Vallitaleaceae</taxon>
        <taxon>Vallitalea</taxon>
    </lineage>
</organism>
<name>A0A8J8MGH5_9FIRM</name>
<accession>A0A8J8MGH5</accession>
<evidence type="ECO:0000256" key="1">
    <source>
        <dbReference type="ARBA" id="ARBA00012417"/>
    </source>
</evidence>
<dbReference type="CDD" id="cd00009">
    <property type="entry name" value="AAA"/>
    <property type="match status" value="1"/>
</dbReference>
<dbReference type="Gene3D" id="1.20.272.10">
    <property type="match status" value="1"/>
</dbReference>
<proteinExistence type="predicted"/>
<dbReference type="EC" id="2.7.7.7" evidence="1"/>
<evidence type="ECO:0000256" key="6">
    <source>
        <dbReference type="ARBA" id="ARBA00022932"/>
    </source>
</evidence>
<evidence type="ECO:0000256" key="2">
    <source>
        <dbReference type="ARBA" id="ARBA00014363"/>
    </source>
</evidence>
<dbReference type="InterPro" id="IPR027417">
    <property type="entry name" value="P-loop_NTPase"/>
</dbReference>
<evidence type="ECO:0000256" key="7">
    <source>
        <dbReference type="ARBA" id="ARBA00049244"/>
    </source>
</evidence>
<dbReference type="GO" id="GO:0008408">
    <property type="term" value="F:3'-5' exonuclease activity"/>
    <property type="evidence" value="ECO:0007669"/>
    <property type="project" value="InterPro"/>
</dbReference>
<protein>
    <recommendedName>
        <fullName evidence="2">DNA polymerase III subunit delta'</fullName>
        <ecNumber evidence="1">2.7.7.7</ecNumber>
    </recommendedName>
</protein>
<keyword evidence="6" id="KW-0239">DNA-directed DNA polymerase</keyword>
<dbReference type="Pfam" id="PF13177">
    <property type="entry name" value="DNA_pol3_delta2"/>
    <property type="match status" value="1"/>
</dbReference>
<dbReference type="SUPFAM" id="SSF48019">
    <property type="entry name" value="post-AAA+ oligomerization domain-like"/>
    <property type="match status" value="1"/>
</dbReference>
<reference evidence="9" key="1">
    <citation type="submission" date="2020-07" db="EMBL/GenBank/DDBJ databases">
        <title>Vallitalea pronyensis genome.</title>
        <authorList>
            <person name="Postec A."/>
        </authorList>
    </citation>
    <scope>NUCLEOTIDE SEQUENCE</scope>
    <source>
        <strain evidence="9">FatNI3</strain>
    </source>
</reference>
<dbReference type="AlphaFoldDB" id="A0A8J8MGH5"/>
<dbReference type="Gene3D" id="3.40.50.300">
    <property type="entry name" value="P-loop containing nucleotide triphosphate hydrolases"/>
    <property type="match status" value="1"/>
</dbReference>
<keyword evidence="10" id="KW-1185">Reference proteome</keyword>
<keyword evidence="5" id="KW-0235">DNA replication</keyword>
<dbReference type="InterPro" id="IPR004622">
    <property type="entry name" value="DNA_pol_HolB"/>
</dbReference>
<dbReference type="InterPro" id="IPR050238">
    <property type="entry name" value="DNA_Rep/Repair_Clamp_Loader"/>
</dbReference>
<dbReference type="SUPFAM" id="SSF52540">
    <property type="entry name" value="P-loop containing nucleoside triphosphate hydrolases"/>
    <property type="match status" value="1"/>
</dbReference>
<evidence type="ECO:0000313" key="10">
    <source>
        <dbReference type="Proteomes" id="UP000683246"/>
    </source>
</evidence>
<dbReference type="PANTHER" id="PTHR11669">
    <property type="entry name" value="REPLICATION FACTOR C / DNA POLYMERASE III GAMMA-TAU SUBUNIT"/>
    <property type="match status" value="1"/>
</dbReference>
<dbReference type="InterPro" id="IPR008921">
    <property type="entry name" value="DNA_pol3_clamp-load_cplx_C"/>
</dbReference>
<dbReference type="RefSeq" id="WP_212696526.1">
    <property type="nucleotide sequence ID" value="NZ_CP058649.1"/>
</dbReference>
<dbReference type="NCBIfam" id="TIGR00678">
    <property type="entry name" value="holB"/>
    <property type="match status" value="1"/>
</dbReference>
<comment type="catalytic activity">
    <reaction evidence="7">
        <text>DNA(n) + a 2'-deoxyribonucleoside 5'-triphosphate = DNA(n+1) + diphosphate</text>
        <dbReference type="Rhea" id="RHEA:22508"/>
        <dbReference type="Rhea" id="RHEA-COMP:17339"/>
        <dbReference type="Rhea" id="RHEA-COMP:17340"/>
        <dbReference type="ChEBI" id="CHEBI:33019"/>
        <dbReference type="ChEBI" id="CHEBI:61560"/>
        <dbReference type="ChEBI" id="CHEBI:173112"/>
        <dbReference type="EC" id="2.7.7.7"/>
    </reaction>
</comment>
<dbReference type="Pfam" id="PF09115">
    <property type="entry name" value="DNApol3-delta_C"/>
    <property type="match status" value="1"/>
</dbReference>
<evidence type="ECO:0000256" key="5">
    <source>
        <dbReference type="ARBA" id="ARBA00022705"/>
    </source>
</evidence>
<evidence type="ECO:0000259" key="8">
    <source>
        <dbReference type="Pfam" id="PF09115"/>
    </source>
</evidence>
<dbReference type="GO" id="GO:0003887">
    <property type="term" value="F:DNA-directed DNA polymerase activity"/>
    <property type="evidence" value="ECO:0007669"/>
    <property type="project" value="UniProtKB-KW"/>
</dbReference>
<evidence type="ECO:0000256" key="4">
    <source>
        <dbReference type="ARBA" id="ARBA00022695"/>
    </source>
</evidence>
<dbReference type="PANTHER" id="PTHR11669:SF8">
    <property type="entry name" value="DNA POLYMERASE III SUBUNIT DELTA"/>
    <property type="match status" value="1"/>
</dbReference>
<feature type="domain" description="DNA polymerase III delta subunit C-terminal" evidence="8">
    <location>
        <begin position="245"/>
        <end position="326"/>
    </location>
</feature>
<dbReference type="KEGG" id="vpy:HZI73_01585"/>
<dbReference type="EMBL" id="CP058649">
    <property type="protein sequence ID" value="QUI21067.1"/>
    <property type="molecule type" value="Genomic_DNA"/>
</dbReference>
<keyword evidence="4 9" id="KW-0548">Nucleotidyltransferase</keyword>
<evidence type="ECO:0000256" key="3">
    <source>
        <dbReference type="ARBA" id="ARBA00022679"/>
    </source>
</evidence>
<keyword evidence="3 9" id="KW-0808">Transferase</keyword>